<gene>
    <name evidence="2" type="ORF">AVDCRST_MAG40-690</name>
</gene>
<sequence length="67" mass="6747">CPPDARASSRRSAASTRRPAVPAPSREVIAASRRISSTSSAATCGTGTTGARGQPLVQTPRSEGALP</sequence>
<feature type="non-terminal residue" evidence="2">
    <location>
        <position position="67"/>
    </location>
</feature>
<accession>A0A6J4KHH6</accession>
<feature type="region of interest" description="Disordered" evidence="1">
    <location>
        <begin position="1"/>
        <end position="67"/>
    </location>
</feature>
<reference evidence="2" key="1">
    <citation type="submission" date="2020-02" db="EMBL/GenBank/DDBJ databases">
        <authorList>
            <person name="Meier V. D."/>
        </authorList>
    </citation>
    <scope>NUCLEOTIDE SEQUENCE</scope>
    <source>
        <strain evidence="2">AVDCRST_MAG40</strain>
    </source>
</reference>
<name>A0A6J4KHH6_9BACT</name>
<feature type="compositionally biased region" description="Low complexity" evidence="1">
    <location>
        <begin position="1"/>
        <end position="51"/>
    </location>
</feature>
<proteinExistence type="predicted"/>
<feature type="non-terminal residue" evidence="2">
    <location>
        <position position="1"/>
    </location>
</feature>
<dbReference type="EMBL" id="CADCTX010000199">
    <property type="protein sequence ID" value="CAA9306222.1"/>
    <property type="molecule type" value="Genomic_DNA"/>
</dbReference>
<evidence type="ECO:0000256" key="1">
    <source>
        <dbReference type="SAM" id="MobiDB-lite"/>
    </source>
</evidence>
<organism evidence="2">
    <name type="scientific">uncultured Gemmatimonadaceae bacterium</name>
    <dbReference type="NCBI Taxonomy" id="246130"/>
    <lineage>
        <taxon>Bacteria</taxon>
        <taxon>Pseudomonadati</taxon>
        <taxon>Gemmatimonadota</taxon>
        <taxon>Gemmatimonadia</taxon>
        <taxon>Gemmatimonadales</taxon>
        <taxon>Gemmatimonadaceae</taxon>
        <taxon>environmental samples</taxon>
    </lineage>
</organism>
<dbReference type="AlphaFoldDB" id="A0A6J4KHH6"/>
<protein>
    <submittedName>
        <fullName evidence="2">Uncharacterized protein</fullName>
    </submittedName>
</protein>
<evidence type="ECO:0000313" key="2">
    <source>
        <dbReference type="EMBL" id="CAA9306222.1"/>
    </source>
</evidence>